<proteinExistence type="predicted"/>
<organism evidence="1 2">
    <name type="scientific">Variovorax boronicumulans</name>
    <dbReference type="NCBI Taxonomy" id="436515"/>
    <lineage>
        <taxon>Bacteria</taxon>
        <taxon>Pseudomonadati</taxon>
        <taxon>Pseudomonadota</taxon>
        <taxon>Betaproteobacteria</taxon>
        <taxon>Burkholderiales</taxon>
        <taxon>Comamonadaceae</taxon>
        <taxon>Variovorax</taxon>
    </lineage>
</organism>
<dbReference type="Proteomes" id="UP000217154">
    <property type="component" value="Chromosome"/>
</dbReference>
<accession>A0A250DGR5</accession>
<dbReference type="EMBL" id="CP023284">
    <property type="protein sequence ID" value="ATA53558.1"/>
    <property type="molecule type" value="Genomic_DNA"/>
</dbReference>
<dbReference type="KEGG" id="vbo:CKY39_10270"/>
<dbReference type="AlphaFoldDB" id="A0A250DGR5"/>
<reference evidence="1 2" key="1">
    <citation type="submission" date="2017-09" db="EMBL/GenBank/DDBJ databases">
        <title>The diverse metabolic capabilities of V. boronicumulans make it an excellent choice for continued studies on novel biodegradation.</title>
        <authorList>
            <person name="Sun S."/>
        </authorList>
    </citation>
    <scope>NUCLEOTIDE SEQUENCE [LARGE SCALE GENOMIC DNA]</scope>
    <source>
        <strain evidence="1 2">J1</strain>
    </source>
</reference>
<gene>
    <name evidence="1" type="ORF">CKY39_10270</name>
</gene>
<dbReference type="RefSeq" id="WP_095744359.1">
    <property type="nucleotide sequence ID" value="NZ_CP023284.1"/>
</dbReference>
<name>A0A250DGR5_9BURK</name>
<evidence type="ECO:0000313" key="2">
    <source>
        <dbReference type="Proteomes" id="UP000217154"/>
    </source>
</evidence>
<evidence type="ECO:0000313" key="1">
    <source>
        <dbReference type="EMBL" id="ATA53558.1"/>
    </source>
</evidence>
<sequence>MIAFLSPKQARAWYESTAYRADSADSFQLREVSRVHRRKRPSTGRTHWSRDRKISLDFDAQ</sequence>
<protein>
    <submittedName>
        <fullName evidence="1">Uncharacterized protein</fullName>
    </submittedName>
</protein>